<organism evidence="1 2">
    <name type="scientific">Mya arenaria</name>
    <name type="common">Soft-shell clam</name>
    <dbReference type="NCBI Taxonomy" id="6604"/>
    <lineage>
        <taxon>Eukaryota</taxon>
        <taxon>Metazoa</taxon>
        <taxon>Spiralia</taxon>
        <taxon>Lophotrochozoa</taxon>
        <taxon>Mollusca</taxon>
        <taxon>Bivalvia</taxon>
        <taxon>Autobranchia</taxon>
        <taxon>Heteroconchia</taxon>
        <taxon>Euheterodonta</taxon>
        <taxon>Imparidentia</taxon>
        <taxon>Neoheterodontei</taxon>
        <taxon>Myida</taxon>
        <taxon>Myoidea</taxon>
        <taxon>Myidae</taxon>
        <taxon>Mya</taxon>
    </lineage>
</organism>
<sequence>MSILLTKRMQSIMDILKSRQGKSESRREIKNPEFTIDTNNEASCNEDVQLLPETTLLIGDSILKNTQEVITPKSAVQCETHINPKQLIGRIVIENLRDDALLF</sequence>
<proteinExistence type="predicted"/>
<protein>
    <submittedName>
        <fullName evidence="1">Uncharacterized protein</fullName>
    </submittedName>
</protein>
<dbReference type="EMBL" id="CP111012">
    <property type="protein sequence ID" value="WAQ94039.1"/>
    <property type="molecule type" value="Genomic_DNA"/>
</dbReference>
<gene>
    <name evidence="1" type="ORF">MAR_006510</name>
</gene>
<evidence type="ECO:0000313" key="1">
    <source>
        <dbReference type="EMBL" id="WAQ94039.1"/>
    </source>
</evidence>
<keyword evidence="2" id="KW-1185">Reference proteome</keyword>
<name>A0ABY7DCD3_MYAAR</name>
<reference evidence="1" key="1">
    <citation type="submission" date="2022-11" db="EMBL/GenBank/DDBJ databases">
        <title>Centuries of genome instability and evolution in soft-shell clam transmissible cancer (bioRxiv).</title>
        <authorList>
            <person name="Hart S.F.M."/>
            <person name="Yonemitsu M.A."/>
            <person name="Giersch R.M."/>
            <person name="Beal B.F."/>
            <person name="Arriagada G."/>
            <person name="Davis B.W."/>
            <person name="Ostrander E.A."/>
            <person name="Goff S.P."/>
            <person name="Metzger M.J."/>
        </authorList>
    </citation>
    <scope>NUCLEOTIDE SEQUENCE</scope>
    <source>
        <strain evidence="1">MELC-2E11</strain>
        <tissue evidence="1">Siphon/mantle</tissue>
    </source>
</reference>
<accession>A0ABY7DCD3</accession>
<dbReference type="Proteomes" id="UP001164746">
    <property type="component" value="Chromosome 1"/>
</dbReference>
<evidence type="ECO:0000313" key="2">
    <source>
        <dbReference type="Proteomes" id="UP001164746"/>
    </source>
</evidence>